<protein>
    <submittedName>
        <fullName evidence="1">Uncharacterized protein</fullName>
    </submittedName>
</protein>
<dbReference type="EMBL" id="QMIE01000001">
    <property type="protein sequence ID" value="TVM19911.1"/>
    <property type="molecule type" value="Genomic_DNA"/>
</dbReference>
<dbReference type="Proteomes" id="UP000448292">
    <property type="component" value="Unassembled WGS sequence"/>
</dbReference>
<reference evidence="1 2" key="1">
    <citation type="submission" date="2018-06" db="EMBL/GenBank/DDBJ databases">
        <title>Complete genome of Desulfovibrio indonesiensis P37SLT.</title>
        <authorList>
            <person name="Crispim J.S."/>
            <person name="Vidigal P.M.P."/>
            <person name="Silva L.C.F."/>
            <person name="Laguardia C.N."/>
            <person name="Araujo L.C."/>
            <person name="Dias R.S."/>
            <person name="Sousa M.P."/>
            <person name="Paula S.O."/>
            <person name="Silva C."/>
        </authorList>
    </citation>
    <scope>NUCLEOTIDE SEQUENCE [LARGE SCALE GENOMIC DNA]</scope>
    <source>
        <strain evidence="1 2">P37SLT</strain>
    </source>
</reference>
<proteinExistence type="predicted"/>
<keyword evidence="2" id="KW-1185">Reference proteome</keyword>
<evidence type="ECO:0000313" key="2">
    <source>
        <dbReference type="Proteomes" id="UP000448292"/>
    </source>
</evidence>
<evidence type="ECO:0000313" key="1">
    <source>
        <dbReference type="EMBL" id="TVM19911.1"/>
    </source>
</evidence>
<dbReference type="OrthoDB" id="9833446at2"/>
<dbReference type="RefSeq" id="WP_144301372.1">
    <property type="nucleotide sequence ID" value="NZ_QMIE01000001.1"/>
</dbReference>
<name>A0A7M3MKG6_9BACT</name>
<organism evidence="1 2">
    <name type="scientific">Oceanidesulfovibrio indonesiensis</name>
    <dbReference type="NCBI Taxonomy" id="54767"/>
    <lineage>
        <taxon>Bacteria</taxon>
        <taxon>Pseudomonadati</taxon>
        <taxon>Thermodesulfobacteriota</taxon>
        <taxon>Desulfovibrionia</taxon>
        <taxon>Desulfovibrionales</taxon>
        <taxon>Desulfovibrionaceae</taxon>
        <taxon>Oceanidesulfovibrio</taxon>
    </lineage>
</organism>
<dbReference type="AlphaFoldDB" id="A0A7M3MKG6"/>
<gene>
    <name evidence="1" type="ORF">DPQ33_01405</name>
</gene>
<accession>A0A7M3MKG6</accession>
<sequence>MRGFDKSDLDVVAGHYESMTRTLEAHLDVRGNHLKAETAQDLRRRIQELDSMARGMDPRLVEIAWDDSSEDEWDYPALVRRAAAQLDEDLARLSNTSFLLTLATGASNLAASLLMPDKDRLRVSLFRLGMQPFTKQ</sequence>
<comment type="caution">
    <text evidence="1">The sequence shown here is derived from an EMBL/GenBank/DDBJ whole genome shotgun (WGS) entry which is preliminary data.</text>
</comment>